<dbReference type="AlphaFoldDB" id="A0A6M3XJY5"/>
<proteinExistence type="predicted"/>
<gene>
    <name evidence="1" type="ORF">TM448B01214_0002</name>
</gene>
<evidence type="ECO:0000313" key="1">
    <source>
        <dbReference type="EMBL" id="QJH98131.1"/>
    </source>
</evidence>
<accession>A0A6M3XJY5</accession>
<sequence length="313" mass="32823">MRSLGQQGYLLKRRLPYETVDDPYQSLMSKRTMDNLNKYRDSTIDLGNRGLQQNEENFQRQQEQADEASNLSKWGLGLSSADLLTRIPWKSAIGGLKGLGGYGAASGAGSAMTGIGSTFASGAGSSALAAEIGGMSGGMTTAGGVGAGSLGGGTAGGSAAGAGAGMGAIGAMGVAIAPLAIAYGLIEAYKQRHESPIPGYGLALDQGIIPDIMSEQAIQYRAYLQELFRVPDSGYLQGYDELSANYGTMIAPDGRALVDSFMADPINYMQQHGTNLMNPFLHGNTIGEITNKYRNIQPGQSFVYEYPYDIGGP</sequence>
<reference evidence="1" key="1">
    <citation type="submission" date="2020-03" db="EMBL/GenBank/DDBJ databases">
        <title>The deep terrestrial virosphere.</title>
        <authorList>
            <person name="Holmfeldt K."/>
            <person name="Nilsson E."/>
            <person name="Simone D."/>
            <person name="Lopez-Fernandez M."/>
            <person name="Wu X."/>
            <person name="de Brujin I."/>
            <person name="Lundin D."/>
            <person name="Andersson A."/>
            <person name="Bertilsson S."/>
            <person name="Dopson M."/>
        </authorList>
    </citation>
    <scope>NUCLEOTIDE SEQUENCE</scope>
    <source>
        <strain evidence="1">TM448B01214</strain>
    </source>
</reference>
<protein>
    <submittedName>
        <fullName evidence="1">Uncharacterized protein</fullName>
    </submittedName>
</protein>
<dbReference type="EMBL" id="MT144718">
    <property type="protein sequence ID" value="QJH98131.1"/>
    <property type="molecule type" value="Genomic_DNA"/>
</dbReference>
<organism evidence="1">
    <name type="scientific">viral metagenome</name>
    <dbReference type="NCBI Taxonomy" id="1070528"/>
    <lineage>
        <taxon>unclassified sequences</taxon>
        <taxon>metagenomes</taxon>
        <taxon>organismal metagenomes</taxon>
    </lineage>
</organism>
<name>A0A6M3XJY5_9ZZZZ</name>